<dbReference type="KEGG" id="bnn:FOA43_002456"/>
<protein>
    <submittedName>
        <fullName evidence="4">Uncharacterized protein</fullName>
    </submittedName>
</protein>
<evidence type="ECO:0000256" key="3">
    <source>
        <dbReference type="SAM" id="Phobius"/>
    </source>
</evidence>
<evidence type="ECO:0000256" key="1">
    <source>
        <dbReference type="SAM" id="Coils"/>
    </source>
</evidence>
<feature type="region of interest" description="Disordered" evidence="2">
    <location>
        <begin position="580"/>
        <end position="626"/>
    </location>
</feature>
<dbReference type="AlphaFoldDB" id="A0A875S422"/>
<proteinExistence type="predicted"/>
<sequence>MDRTIMEVFRLPLDNPAYAGIAAGVIVLGLLTSKLTKEEDPDIKKIRELIEHDSEELSLTNNITIRRNELDKIIGDLTFQMIMGLIILSIIVLIVGALTYRNNRCCKRSMNWTREKLKSLDSFLGNSRSEFEGIQLRMKIKIDKELEQLARKNKNCIDKEIKKIDKSVLKATQKIDNVVSSNVERIERVKQGFIDLIETDDRLKNLVSRLKNLEKSMNQLENQFATRFKKLDEQATGMNTIIHKCIDATEISTVELYKGIDMMKVNSYKCNIQLVNSKILFDAALSKFELVEKSIKMIVNDDDDEEISCADNIQDLSSPQLRLENCLESAIETRKKLDLLKCKKDNELSNSHQLSLILDDHDLDSSADKSSFEYFKIYSDTTDLAIADLNERLKKLEHKKPIEPQDCDQWVNNWISAMYGLFSSDIIYLQSQIFGDSKLKGLELFEETGVHLESDYQDIKDFVEECKEMCLKQMNSISLLVVESHMVGNHDDKSILKECTMKIELTVKQVFEGFITRIGNLSLDQEEKKSLREILVHFKRRLETDLKSAASEYLGLFRHNVDDFYLIQDSLVDLKKQSKSEESSKNSVSILSETAAQSENSFLSTSSWKDEKSTESEIYRPLKLVK</sequence>
<feature type="coiled-coil region" evidence="1">
    <location>
        <begin position="196"/>
        <end position="230"/>
    </location>
</feature>
<feature type="transmembrane region" description="Helical" evidence="3">
    <location>
        <begin position="77"/>
        <end position="100"/>
    </location>
</feature>
<dbReference type="GeneID" id="62195857"/>
<evidence type="ECO:0000256" key="2">
    <source>
        <dbReference type="SAM" id="MobiDB-lite"/>
    </source>
</evidence>
<name>A0A875S422_EENNA</name>
<reference evidence="4" key="1">
    <citation type="submission" date="2020-10" db="EMBL/GenBank/DDBJ databases">
        <authorList>
            <person name="Roach M.J.R."/>
        </authorList>
    </citation>
    <scope>NUCLEOTIDE SEQUENCE</scope>
    <source>
        <strain evidence="4">CBS 1945</strain>
    </source>
</reference>
<evidence type="ECO:0000313" key="5">
    <source>
        <dbReference type="Proteomes" id="UP000662931"/>
    </source>
</evidence>
<keyword evidence="3" id="KW-1133">Transmembrane helix</keyword>
<gene>
    <name evidence="4" type="ORF">FOA43_002456</name>
</gene>
<feature type="compositionally biased region" description="Basic and acidic residues" evidence="2">
    <location>
        <begin position="608"/>
        <end position="620"/>
    </location>
</feature>
<keyword evidence="3" id="KW-0472">Membrane</keyword>
<dbReference type="Proteomes" id="UP000662931">
    <property type="component" value="Chromosome 2"/>
</dbReference>
<keyword evidence="1" id="KW-0175">Coiled coil</keyword>
<organism evidence="4 5">
    <name type="scientific">Eeniella nana</name>
    <name type="common">Yeast</name>
    <name type="synonym">Brettanomyces nanus</name>
    <dbReference type="NCBI Taxonomy" id="13502"/>
    <lineage>
        <taxon>Eukaryota</taxon>
        <taxon>Fungi</taxon>
        <taxon>Dikarya</taxon>
        <taxon>Ascomycota</taxon>
        <taxon>Saccharomycotina</taxon>
        <taxon>Pichiomycetes</taxon>
        <taxon>Pichiales</taxon>
        <taxon>Pichiaceae</taxon>
        <taxon>Brettanomyces</taxon>
    </lineage>
</organism>
<keyword evidence="3" id="KW-0812">Transmembrane</keyword>
<evidence type="ECO:0000313" key="4">
    <source>
        <dbReference type="EMBL" id="QPG75115.1"/>
    </source>
</evidence>
<dbReference type="OrthoDB" id="3993345at2759"/>
<keyword evidence="5" id="KW-1185">Reference proteome</keyword>
<dbReference type="EMBL" id="CP064813">
    <property type="protein sequence ID" value="QPG75115.1"/>
    <property type="molecule type" value="Genomic_DNA"/>
</dbReference>
<dbReference type="RefSeq" id="XP_038778680.1">
    <property type="nucleotide sequence ID" value="XM_038922752.1"/>
</dbReference>
<feature type="compositionally biased region" description="Polar residues" evidence="2">
    <location>
        <begin position="594"/>
        <end position="607"/>
    </location>
</feature>
<accession>A0A875S422</accession>